<dbReference type="KEGG" id="vg:6372381"/>
<name>B3FK03_BP201</name>
<keyword evidence="2" id="KW-1185">Reference proteome</keyword>
<protein>
    <submittedName>
        <fullName evidence="1">Virion structural protein</fullName>
    </submittedName>
</protein>
<organismHost>
    <name type="scientific">Pseudomonas chlororaphis</name>
    <dbReference type="NCBI Taxonomy" id="587753"/>
</organismHost>
<evidence type="ECO:0000313" key="1">
    <source>
        <dbReference type="EMBL" id="ABY62861.1"/>
    </source>
</evidence>
<sequence length="553" mass="62344">MADYMNSDFYNPNRGFRVWYIDEIVLVAGQTNKYVVNVNDMVIDYSRGQLRVTDVEQGTWVPTLELIEWPAHPDPDGEENVLVGVGPGYSSESYRCFIDTSVTPYVLAPDARLHFYGSMVSSYAVFKGSDINKATGKMISAFYDSSGTFLGPYIPVESAEITGAKVSTIKIPMVGFATEDLEDSERVTLVAYDDKEGVISYAQLLVMNTEVLRQTDQSKRYVEGIKLDSPFISTSDPKVIEFPLNVMVKSLPMQGIVKYRGGRQTRYDVGPAPFTILGLENYVATGEGQEFPLAARYQLANDEISYQLVPSADRAITENYIARTVAADGAYSCRLFVYPTWVNAAIGYRLEFWLYNLDRARFYNVTPYVELGVNSAPYRPRAYGEVQTLTYAVNLNEVDGRFAPFRYVSTFQIALLNAGPDQANWAVYPRPDVDASYGRGLKADLEYVATNTWNLRLQNGANSLTAWLQQMYYNAEPLVNTELEEFPPEPTHFILHFLHGDYKFSVQQWNQVLTVNNDLNMGELLSIQWIKEMYDTDLQLAMTGVPIFVRSGP</sequence>
<dbReference type="Proteomes" id="UP000002421">
    <property type="component" value="Segment"/>
</dbReference>
<gene>
    <name evidence="1" type="ORF">201phi2-1p027</name>
</gene>
<reference evidence="1 2" key="1">
    <citation type="journal article" date="2008" name="Virology">
        <title>Characterization of Pseudomonas chlororaphis myovirus 201varphi2-1 via genomic sequencing, mass spectrometry, and electron microscopy.</title>
        <authorList>
            <person name="Thomas J.A."/>
            <person name="Rolando M.R."/>
            <person name="Carroll C.A."/>
            <person name="Shen P.S."/>
            <person name="Belnap D.M."/>
            <person name="Weintraub S.T."/>
            <person name="Serwer P."/>
            <person name="Hardies S.C."/>
        </authorList>
    </citation>
    <scope>NUCLEOTIDE SEQUENCE</scope>
</reference>
<dbReference type="EMBL" id="EU197055">
    <property type="protein sequence ID" value="ABY62861.1"/>
    <property type="molecule type" value="Genomic_DNA"/>
</dbReference>
<proteinExistence type="predicted"/>
<accession>B3FK03</accession>
<dbReference type="RefSeq" id="YP_001956753.1">
    <property type="nucleotide sequence ID" value="NC_010821.1"/>
</dbReference>
<organism evidence="1 2">
    <name type="scientific">Pseudomonas phage 201phi2-1</name>
    <name type="common">Pseudomonas chlororaphis phage 201phi2-1</name>
    <dbReference type="NCBI Taxonomy" id="198110"/>
    <lineage>
        <taxon>Viruses</taxon>
        <taxon>Duplodnaviria</taxon>
        <taxon>Heunggongvirae</taxon>
        <taxon>Uroviricota</taxon>
        <taxon>Caudoviricetes</taxon>
        <taxon>Chimalliviridae</taxon>
        <taxon>Serwervirus</taxon>
        <taxon>Serwervirus 201phi21</taxon>
    </lineage>
</organism>
<dbReference type="OrthoDB" id="2198at10239"/>
<evidence type="ECO:0000313" key="2">
    <source>
        <dbReference type="Proteomes" id="UP000002421"/>
    </source>
</evidence>